<evidence type="ECO:0000256" key="1">
    <source>
        <dbReference type="ARBA" id="ARBA00022679"/>
    </source>
</evidence>
<keyword evidence="1" id="KW-0808">Transferase</keyword>
<dbReference type="Ensembl" id="ENSPSTT00000021132.1">
    <property type="protein sequence ID" value="ENSPSTP00000020154.1"/>
    <property type="gene ID" value="ENSPSTG00000014615.1"/>
</dbReference>
<evidence type="ECO:0000313" key="8">
    <source>
        <dbReference type="Proteomes" id="UP000694428"/>
    </source>
</evidence>
<proteinExistence type="predicted"/>
<evidence type="ECO:0000313" key="7">
    <source>
        <dbReference type="Ensembl" id="ENSPSTP00000020154.1"/>
    </source>
</evidence>
<keyword evidence="4" id="KW-0255">Endonuclease</keyword>
<dbReference type="Pfam" id="PF18697">
    <property type="entry name" value="MLVIN_C"/>
    <property type="match status" value="1"/>
</dbReference>
<dbReference type="Proteomes" id="UP000694428">
    <property type="component" value="Unplaced"/>
</dbReference>
<dbReference type="GO" id="GO:0004519">
    <property type="term" value="F:endonuclease activity"/>
    <property type="evidence" value="ECO:0007669"/>
    <property type="project" value="UniProtKB-KW"/>
</dbReference>
<keyword evidence="5" id="KW-0378">Hydrolase</keyword>
<reference evidence="7" key="2">
    <citation type="submission" date="2025-09" db="UniProtKB">
        <authorList>
            <consortium name="Ensembl"/>
        </authorList>
    </citation>
    <scope>IDENTIFICATION</scope>
</reference>
<dbReference type="AlphaFoldDB" id="A0A8C9FTR8"/>
<dbReference type="Gene3D" id="2.30.30.850">
    <property type="match status" value="1"/>
</dbReference>
<dbReference type="GO" id="GO:0016787">
    <property type="term" value="F:hydrolase activity"/>
    <property type="evidence" value="ECO:0007669"/>
    <property type="project" value="UniProtKB-KW"/>
</dbReference>
<evidence type="ECO:0000259" key="6">
    <source>
        <dbReference type="Pfam" id="PF18697"/>
    </source>
</evidence>
<dbReference type="GO" id="GO:0016779">
    <property type="term" value="F:nucleotidyltransferase activity"/>
    <property type="evidence" value="ECO:0007669"/>
    <property type="project" value="UniProtKB-KW"/>
</dbReference>
<protein>
    <recommendedName>
        <fullName evidence="6">Murine leukemia virus integrase C-terminal domain-containing protein</fullName>
    </recommendedName>
</protein>
<evidence type="ECO:0000256" key="2">
    <source>
        <dbReference type="ARBA" id="ARBA00022695"/>
    </source>
</evidence>
<feature type="domain" description="Murine leukemia virus integrase C-terminal" evidence="6">
    <location>
        <begin position="10"/>
        <end position="63"/>
    </location>
</feature>
<dbReference type="InterPro" id="IPR040643">
    <property type="entry name" value="MLVIN_C"/>
</dbReference>
<evidence type="ECO:0000256" key="4">
    <source>
        <dbReference type="ARBA" id="ARBA00022759"/>
    </source>
</evidence>
<sequence>TVDPTSFLMHDVLPGDYVYVKSLLDSLLEPRSEGPYQVLLTTHTAAKVEGLTSWIHHTCLKKAPRPRWTVEEEGPLKIRIRKHV</sequence>
<evidence type="ECO:0000256" key="5">
    <source>
        <dbReference type="ARBA" id="ARBA00022801"/>
    </source>
</evidence>
<organism evidence="7 8">
    <name type="scientific">Pavo cristatus</name>
    <name type="common">Indian peafowl</name>
    <name type="synonym">Blue peafowl</name>
    <dbReference type="NCBI Taxonomy" id="9049"/>
    <lineage>
        <taxon>Eukaryota</taxon>
        <taxon>Metazoa</taxon>
        <taxon>Chordata</taxon>
        <taxon>Craniata</taxon>
        <taxon>Vertebrata</taxon>
        <taxon>Euteleostomi</taxon>
        <taxon>Archelosauria</taxon>
        <taxon>Archosauria</taxon>
        <taxon>Dinosauria</taxon>
        <taxon>Saurischia</taxon>
        <taxon>Theropoda</taxon>
        <taxon>Coelurosauria</taxon>
        <taxon>Aves</taxon>
        <taxon>Neognathae</taxon>
        <taxon>Galloanserae</taxon>
        <taxon>Galliformes</taxon>
        <taxon>Phasianidae</taxon>
        <taxon>Phasianinae</taxon>
        <taxon>Pavo</taxon>
    </lineage>
</organism>
<evidence type="ECO:0000256" key="3">
    <source>
        <dbReference type="ARBA" id="ARBA00022722"/>
    </source>
</evidence>
<accession>A0A8C9FTR8</accession>
<keyword evidence="2" id="KW-0548">Nucleotidyltransferase</keyword>
<reference evidence="7" key="1">
    <citation type="submission" date="2025-08" db="UniProtKB">
        <authorList>
            <consortium name="Ensembl"/>
        </authorList>
    </citation>
    <scope>IDENTIFICATION</scope>
</reference>
<keyword evidence="3" id="KW-0540">Nuclease</keyword>
<keyword evidence="8" id="KW-1185">Reference proteome</keyword>
<name>A0A8C9FTR8_PAVCR</name>